<organism evidence="13 14">
    <name type="scientific">Erythroxylum novogranatense</name>
    <dbReference type="NCBI Taxonomy" id="1862640"/>
    <lineage>
        <taxon>Eukaryota</taxon>
        <taxon>Viridiplantae</taxon>
        <taxon>Streptophyta</taxon>
        <taxon>Embryophyta</taxon>
        <taxon>Tracheophyta</taxon>
        <taxon>Spermatophyta</taxon>
        <taxon>Magnoliopsida</taxon>
        <taxon>eudicotyledons</taxon>
        <taxon>Gunneridae</taxon>
        <taxon>Pentapetalae</taxon>
        <taxon>rosids</taxon>
        <taxon>fabids</taxon>
        <taxon>Malpighiales</taxon>
        <taxon>Erythroxylaceae</taxon>
        <taxon>Erythroxylum</taxon>
    </lineage>
</organism>
<evidence type="ECO:0000256" key="7">
    <source>
        <dbReference type="ARBA" id="ARBA00023242"/>
    </source>
</evidence>
<sequence>MWIIQTSDNNAPLTNGFAELNCDMQEDGKEVRDGVTGEGQWLSEEDESRINEDVEGVNDGCMKVVQVQAVVQRPQHQAQEPLVQWERFLPYRSINILLAENDDSTRHVVTALLRNCGYAVTAVADGLQAWKLLEDLTNHIDLVLTEVILPCLPGIGLLCKIMNHKTRKNTPVVMMSPHDSMSIVFKCLSKGAVDYLVKPIRKNELKNLWQHVWRKCHSSSGSGSESGVRTHKSTKSKSEESDDDRNDEEEIGTIGLDVGDGSDHGSGTQGIWTKRALEVNPNPTSPWEQLADPADSSCADIIHSKLEELGNNCVAKGTSKECEGQGLGNGVMGKDLEIRVPTIPNLQLEDRCERVLVKTDGNTRDKFPEINSKNDEEKDRRLELKSKDGEFRNQFVDLMGVTNCTDPKIEISVADTQNSLSKETKDILSLELSLKRLSDVQDIGTRGHDGNILRHSDLSAFSRYTSTANQAQTGNVGSCSSPANSSEAIKRESMKNVRSNSNNTPANLHSNGSSNNNDMGSTTNNAFAKPAIFGDKPVLKSTVRSQHPFPAFHSEQHGRSPGAHSMGHGKANIVINTILSSATREVNQQVQVQHHHHHYHHHHHHVHNVLQQQQQKLANDDNLSSKNMAVAALQCGSSNALITDVKGTAGYQILNDNDTGSDRGSNEQNGGSAALNTRGINTDSGDGLARKGGTSGGICYGSRNGVDQNQFAQREAALNKFRQKRKDRCFEKKVRYQSRKKLAEQRPRIRGQFVRQAGGEYKDTNDCS</sequence>
<dbReference type="AlphaFoldDB" id="A0AAV8SZK8"/>
<dbReference type="PANTHER" id="PTHR43874:SF195">
    <property type="entry name" value="TWO-COMPONENT RESPONSE REGULATOR-LIKE PRR37 ISOFORM X1"/>
    <property type="match status" value="1"/>
</dbReference>
<evidence type="ECO:0000256" key="8">
    <source>
        <dbReference type="PROSITE-ProRule" id="PRU00169"/>
    </source>
</evidence>
<evidence type="ECO:0000259" key="11">
    <source>
        <dbReference type="PROSITE" id="PS50110"/>
    </source>
</evidence>
<evidence type="ECO:0008006" key="15">
    <source>
        <dbReference type="Google" id="ProtNLM"/>
    </source>
</evidence>
<evidence type="ECO:0000256" key="2">
    <source>
        <dbReference type="ARBA" id="ARBA00010330"/>
    </source>
</evidence>
<dbReference type="GO" id="GO:0007623">
    <property type="term" value="P:circadian rhythm"/>
    <property type="evidence" value="ECO:0007669"/>
    <property type="project" value="UniProtKB-ARBA"/>
</dbReference>
<dbReference type="InterPro" id="IPR001789">
    <property type="entry name" value="Sig_transdc_resp-reg_receiver"/>
</dbReference>
<comment type="subcellular location">
    <subcellularLocation>
        <location evidence="1 9">Nucleus</location>
    </subcellularLocation>
</comment>
<comment type="caution">
    <text evidence="8">Lacks conserved residue(s) required for the propagation of feature annotation.</text>
</comment>
<evidence type="ECO:0000256" key="1">
    <source>
        <dbReference type="ARBA" id="ARBA00004123"/>
    </source>
</evidence>
<proteinExistence type="inferred from homology"/>
<evidence type="ECO:0000313" key="13">
    <source>
        <dbReference type="EMBL" id="KAJ8759896.1"/>
    </source>
</evidence>
<dbReference type="GO" id="GO:0009736">
    <property type="term" value="P:cytokinin-activated signaling pathway"/>
    <property type="evidence" value="ECO:0007669"/>
    <property type="project" value="InterPro"/>
</dbReference>
<feature type="domain" description="CCT" evidence="12">
    <location>
        <begin position="714"/>
        <end position="756"/>
    </location>
</feature>
<evidence type="ECO:0000256" key="3">
    <source>
        <dbReference type="ARBA" id="ARBA00023012"/>
    </source>
</evidence>
<comment type="similarity">
    <text evidence="2">Belongs to the ARR-like family.</text>
</comment>
<keyword evidence="4" id="KW-0805">Transcription regulation</keyword>
<feature type="domain" description="Response regulatory" evidence="11">
    <location>
        <begin position="95"/>
        <end position="213"/>
    </location>
</feature>
<feature type="region of interest" description="Disordered" evidence="10">
    <location>
        <begin position="471"/>
        <end position="522"/>
    </location>
</feature>
<feature type="compositionally biased region" description="Basic residues" evidence="10">
    <location>
        <begin position="594"/>
        <end position="607"/>
    </location>
</feature>
<feature type="region of interest" description="Disordered" evidence="10">
    <location>
        <begin position="217"/>
        <end position="248"/>
    </location>
</feature>
<dbReference type="Pfam" id="PF06203">
    <property type="entry name" value="CCT"/>
    <property type="match status" value="1"/>
</dbReference>
<dbReference type="PROSITE" id="PS50110">
    <property type="entry name" value="RESPONSE_REGULATORY"/>
    <property type="match status" value="1"/>
</dbReference>
<dbReference type="PANTHER" id="PTHR43874">
    <property type="entry name" value="TWO-COMPONENT RESPONSE REGULATOR"/>
    <property type="match status" value="1"/>
</dbReference>
<evidence type="ECO:0000256" key="5">
    <source>
        <dbReference type="ARBA" id="ARBA00023108"/>
    </source>
</evidence>
<feature type="compositionally biased region" description="Polar residues" evidence="10">
    <location>
        <begin position="666"/>
        <end position="684"/>
    </location>
</feature>
<evidence type="ECO:0000313" key="14">
    <source>
        <dbReference type="Proteomes" id="UP001159364"/>
    </source>
</evidence>
<dbReference type="GO" id="GO:0045892">
    <property type="term" value="P:negative regulation of DNA-templated transcription"/>
    <property type="evidence" value="ECO:0007669"/>
    <property type="project" value="UniProtKB-ARBA"/>
</dbReference>
<evidence type="ECO:0000256" key="6">
    <source>
        <dbReference type="ARBA" id="ARBA00023163"/>
    </source>
</evidence>
<feature type="region of interest" description="Disordered" evidence="10">
    <location>
        <begin position="656"/>
        <end position="688"/>
    </location>
</feature>
<protein>
    <recommendedName>
        <fullName evidence="15">Two-component response regulator-like PRR37</fullName>
    </recommendedName>
</protein>
<evidence type="ECO:0000256" key="9">
    <source>
        <dbReference type="PROSITE-ProRule" id="PRU00357"/>
    </source>
</evidence>
<feature type="compositionally biased region" description="Polar residues" evidence="10">
    <location>
        <begin position="496"/>
        <end position="509"/>
    </location>
</feature>
<dbReference type="Pfam" id="PF00072">
    <property type="entry name" value="Response_reg"/>
    <property type="match status" value="1"/>
</dbReference>
<comment type="caution">
    <text evidence="13">The sequence shown here is derived from an EMBL/GenBank/DDBJ whole genome shotgun (WGS) entry which is preliminary data.</text>
</comment>
<feature type="compositionally biased region" description="Low complexity" evidence="10">
    <location>
        <begin position="510"/>
        <end position="522"/>
    </location>
</feature>
<dbReference type="EMBL" id="JAIWQS010000007">
    <property type="protein sequence ID" value="KAJ8759896.1"/>
    <property type="molecule type" value="Genomic_DNA"/>
</dbReference>
<dbReference type="PROSITE" id="PS51017">
    <property type="entry name" value="CCT"/>
    <property type="match status" value="1"/>
</dbReference>
<dbReference type="Gene3D" id="3.40.50.2300">
    <property type="match status" value="1"/>
</dbReference>
<evidence type="ECO:0000259" key="12">
    <source>
        <dbReference type="PROSITE" id="PS51017"/>
    </source>
</evidence>
<dbReference type="GO" id="GO:0010017">
    <property type="term" value="P:red or far-red light signaling pathway"/>
    <property type="evidence" value="ECO:0007669"/>
    <property type="project" value="UniProtKB-ARBA"/>
</dbReference>
<evidence type="ECO:0000256" key="4">
    <source>
        <dbReference type="ARBA" id="ARBA00023015"/>
    </source>
</evidence>
<dbReference type="SMART" id="SM00448">
    <property type="entry name" value="REC"/>
    <property type="match status" value="1"/>
</dbReference>
<gene>
    <name evidence="13" type="ORF">K2173_009997</name>
</gene>
<keyword evidence="14" id="KW-1185">Reference proteome</keyword>
<dbReference type="SUPFAM" id="SSF52172">
    <property type="entry name" value="CheY-like"/>
    <property type="match status" value="1"/>
</dbReference>
<keyword evidence="3" id="KW-0902">Two-component regulatory system</keyword>
<dbReference type="InterPro" id="IPR010402">
    <property type="entry name" value="CCT_domain"/>
</dbReference>
<dbReference type="GO" id="GO:0005634">
    <property type="term" value="C:nucleus"/>
    <property type="evidence" value="ECO:0007669"/>
    <property type="project" value="UniProtKB-SubCell"/>
</dbReference>
<dbReference type="GO" id="GO:0000160">
    <property type="term" value="P:phosphorelay signal transduction system"/>
    <property type="evidence" value="ECO:0007669"/>
    <property type="project" value="UniProtKB-KW"/>
</dbReference>
<feature type="compositionally biased region" description="Polar residues" evidence="10">
    <location>
        <begin position="471"/>
        <end position="487"/>
    </location>
</feature>
<reference evidence="13 14" key="1">
    <citation type="submission" date="2021-09" db="EMBL/GenBank/DDBJ databases">
        <title>Genomic insights and catalytic innovation underlie evolution of tropane alkaloids biosynthesis.</title>
        <authorList>
            <person name="Wang Y.-J."/>
            <person name="Tian T."/>
            <person name="Huang J.-P."/>
            <person name="Huang S.-X."/>
        </authorList>
    </citation>
    <scope>NUCLEOTIDE SEQUENCE [LARGE SCALE GENOMIC DNA]</scope>
    <source>
        <strain evidence="13">KIB-2018</strain>
        <tissue evidence="13">Leaf</tissue>
    </source>
</reference>
<evidence type="ECO:0000256" key="10">
    <source>
        <dbReference type="SAM" id="MobiDB-lite"/>
    </source>
</evidence>
<feature type="compositionally biased region" description="Low complexity" evidence="10">
    <location>
        <begin position="218"/>
        <end position="227"/>
    </location>
</feature>
<keyword evidence="7 9" id="KW-0539">Nucleus</keyword>
<dbReference type="InterPro" id="IPR045279">
    <property type="entry name" value="ARR-like"/>
</dbReference>
<dbReference type="Proteomes" id="UP001159364">
    <property type="component" value="Linkage Group LG07"/>
</dbReference>
<feature type="region of interest" description="Disordered" evidence="10">
    <location>
        <begin position="594"/>
        <end position="613"/>
    </location>
</feature>
<keyword evidence="6" id="KW-0804">Transcription</keyword>
<accession>A0AAV8SZK8</accession>
<dbReference type="InterPro" id="IPR011006">
    <property type="entry name" value="CheY-like_superfamily"/>
</dbReference>
<dbReference type="FunFam" id="3.40.50.2300:FF:000214">
    <property type="entry name" value="Two-component response regulator-like PRR37"/>
    <property type="match status" value="1"/>
</dbReference>
<name>A0AAV8SZK8_9ROSI</name>
<keyword evidence="5" id="KW-0090">Biological rhythms</keyword>